<protein>
    <recommendedName>
        <fullName evidence="2">carbonic anhydrase</fullName>
        <ecNumber evidence="2">4.2.1.1</ecNumber>
    </recommendedName>
</protein>
<comment type="catalytic activity">
    <reaction evidence="6">
        <text>hydrogencarbonate + H(+) = CO2 + H2O</text>
        <dbReference type="Rhea" id="RHEA:10748"/>
        <dbReference type="ChEBI" id="CHEBI:15377"/>
        <dbReference type="ChEBI" id="CHEBI:15378"/>
        <dbReference type="ChEBI" id="CHEBI:16526"/>
        <dbReference type="ChEBI" id="CHEBI:17544"/>
        <dbReference type="EC" id="4.2.1.1"/>
    </reaction>
</comment>
<dbReference type="InterPro" id="IPR023561">
    <property type="entry name" value="Carbonic_anhydrase_a-class"/>
</dbReference>
<evidence type="ECO:0000256" key="6">
    <source>
        <dbReference type="ARBA" id="ARBA00048348"/>
    </source>
</evidence>
<keyword evidence="4" id="KW-0862">Zinc</keyword>
<dbReference type="InterPro" id="IPR036398">
    <property type="entry name" value="CA_dom_sf"/>
</dbReference>
<dbReference type="SMART" id="SM01057">
    <property type="entry name" value="Carb_anhydrase"/>
    <property type="match status" value="1"/>
</dbReference>
<dbReference type="SUPFAM" id="SSF51069">
    <property type="entry name" value="Carbonic anhydrase"/>
    <property type="match status" value="1"/>
</dbReference>
<feature type="non-terminal residue" evidence="8">
    <location>
        <position position="194"/>
    </location>
</feature>
<dbReference type="AlphaFoldDB" id="A0A5E4R3X1"/>
<dbReference type="Pfam" id="PF00194">
    <property type="entry name" value="Carb_anhydrase"/>
    <property type="match status" value="1"/>
</dbReference>
<evidence type="ECO:0000256" key="5">
    <source>
        <dbReference type="ARBA" id="ARBA00023239"/>
    </source>
</evidence>
<keyword evidence="5" id="KW-0456">Lyase</keyword>
<evidence type="ECO:0000259" key="7">
    <source>
        <dbReference type="PROSITE" id="PS51144"/>
    </source>
</evidence>
<dbReference type="GO" id="GO:0008270">
    <property type="term" value="F:zinc ion binding"/>
    <property type="evidence" value="ECO:0007669"/>
    <property type="project" value="InterPro"/>
</dbReference>
<evidence type="ECO:0000256" key="1">
    <source>
        <dbReference type="ARBA" id="ARBA00010718"/>
    </source>
</evidence>
<comment type="similarity">
    <text evidence="1">Belongs to the alpha-carbonic anhydrase family.</text>
</comment>
<dbReference type="PROSITE" id="PS51144">
    <property type="entry name" value="ALPHA_CA_2"/>
    <property type="match status" value="1"/>
</dbReference>
<dbReference type="Gene3D" id="3.10.200.10">
    <property type="entry name" value="Alpha carbonic anhydrase"/>
    <property type="match status" value="1"/>
</dbReference>
<dbReference type="PANTHER" id="PTHR18952:SF265">
    <property type="entry name" value="CARBONIC ANHYDRASE"/>
    <property type="match status" value="1"/>
</dbReference>
<dbReference type="EC" id="4.2.1.1" evidence="2"/>
<dbReference type="EMBL" id="FZQP02006882">
    <property type="protein sequence ID" value="VVD04684.1"/>
    <property type="molecule type" value="Genomic_DNA"/>
</dbReference>
<dbReference type="InterPro" id="IPR001148">
    <property type="entry name" value="CA_dom"/>
</dbReference>
<accession>A0A5E4R3X1</accession>
<dbReference type="GO" id="GO:0004089">
    <property type="term" value="F:carbonate dehydratase activity"/>
    <property type="evidence" value="ECO:0007669"/>
    <property type="project" value="UniProtKB-EC"/>
</dbReference>
<proteinExistence type="inferred from homology"/>
<keyword evidence="9" id="KW-1185">Reference proteome</keyword>
<evidence type="ECO:0000256" key="3">
    <source>
        <dbReference type="ARBA" id="ARBA00022723"/>
    </source>
</evidence>
<evidence type="ECO:0000256" key="4">
    <source>
        <dbReference type="ARBA" id="ARBA00022833"/>
    </source>
</evidence>
<gene>
    <name evidence="8" type="ORF">LSINAPIS_LOCUS14386</name>
</gene>
<evidence type="ECO:0000256" key="2">
    <source>
        <dbReference type="ARBA" id="ARBA00012925"/>
    </source>
</evidence>
<dbReference type="PANTHER" id="PTHR18952">
    <property type="entry name" value="CARBONIC ANHYDRASE"/>
    <property type="match status" value="1"/>
</dbReference>
<organism evidence="8 9">
    <name type="scientific">Leptidea sinapis</name>
    <dbReference type="NCBI Taxonomy" id="189913"/>
    <lineage>
        <taxon>Eukaryota</taxon>
        <taxon>Metazoa</taxon>
        <taxon>Ecdysozoa</taxon>
        <taxon>Arthropoda</taxon>
        <taxon>Hexapoda</taxon>
        <taxon>Insecta</taxon>
        <taxon>Pterygota</taxon>
        <taxon>Neoptera</taxon>
        <taxon>Endopterygota</taxon>
        <taxon>Lepidoptera</taxon>
        <taxon>Glossata</taxon>
        <taxon>Ditrysia</taxon>
        <taxon>Papilionoidea</taxon>
        <taxon>Pieridae</taxon>
        <taxon>Dismorphiinae</taxon>
        <taxon>Leptidea</taxon>
    </lineage>
</organism>
<reference evidence="8 9" key="1">
    <citation type="submission" date="2017-07" db="EMBL/GenBank/DDBJ databases">
        <authorList>
            <person name="Talla V."/>
            <person name="Backstrom N."/>
        </authorList>
    </citation>
    <scope>NUCLEOTIDE SEQUENCE [LARGE SCALE GENOMIC DNA]</scope>
</reference>
<evidence type="ECO:0000313" key="8">
    <source>
        <dbReference type="EMBL" id="VVD04684.1"/>
    </source>
</evidence>
<evidence type="ECO:0000313" key="9">
    <source>
        <dbReference type="Proteomes" id="UP000324832"/>
    </source>
</evidence>
<sequence length="194" mass="22236">MYDHRALLMIFGHWDVRYRPSVFGGAANRRRYHFHSLILHTPSEHRIGGLQYPIETQLLHVAAEYTNITDAIAASTRDPQAILGLANLFKIDNTTLSGIKEMLKVVTGLRLLHISLPVQSLNAFNPPFREYVSYQGSLTYPPCTEAVLWVVRARALTITRKALNSIQGLRDEKFRGSFLRETQPLNDRNIFYFH</sequence>
<dbReference type="Proteomes" id="UP000324832">
    <property type="component" value="Unassembled WGS sequence"/>
</dbReference>
<name>A0A5E4R3X1_9NEOP</name>
<keyword evidence="3" id="KW-0479">Metal-binding</keyword>
<feature type="domain" description="Alpha-carbonic anhydrase" evidence="7">
    <location>
        <begin position="1"/>
        <end position="194"/>
    </location>
</feature>